<protein>
    <submittedName>
        <fullName evidence="1">(spotted green pufferfish) hypothetical protein</fullName>
    </submittedName>
</protein>
<dbReference type="AlphaFoldDB" id="Q4SZ37"/>
<accession>Q4SZ37</accession>
<dbReference type="KEGG" id="tng:GSTEN00010032G001"/>
<gene>
    <name evidence="1" type="ORF">GSTENG00010032001</name>
</gene>
<proteinExistence type="predicted"/>
<name>Q4SZ37_TETNG</name>
<evidence type="ECO:0000313" key="1">
    <source>
        <dbReference type="EMBL" id="CAF94095.1"/>
    </source>
</evidence>
<reference evidence="1" key="2">
    <citation type="submission" date="2004-02" db="EMBL/GenBank/DDBJ databases">
        <authorList>
            <consortium name="Genoscope"/>
            <consortium name="Whitehead Institute Centre for Genome Research"/>
        </authorList>
    </citation>
    <scope>NUCLEOTIDE SEQUENCE</scope>
</reference>
<dbReference type="EMBL" id="CAAE01011850">
    <property type="protein sequence ID" value="CAF94095.1"/>
    <property type="molecule type" value="Genomic_DNA"/>
</dbReference>
<sequence>ACRINTNQCDTSSESASCQAVTTEPEGCPLPKDTFKMHPHVGLEGQRSRSSLCQFIRKSIDQFAGVEWCFWKYTCLSVSNSPGTEQRRYTPLRVNKEFRQTHTRTGESYIPVHLCRACLSLERDCNEGTEQALVKSFKFQMQEVIMPVN</sequence>
<organism evidence="1">
    <name type="scientific">Tetraodon nigroviridis</name>
    <name type="common">Spotted green pufferfish</name>
    <name type="synonym">Chelonodon nigroviridis</name>
    <dbReference type="NCBI Taxonomy" id="99883"/>
    <lineage>
        <taxon>Eukaryota</taxon>
        <taxon>Metazoa</taxon>
        <taxon>Chordata</taxon>
        <taxon>Craniata</taxon>
        <taxon>Vertebrata</taxon>
        <taxon>Euteleostomi</taxon>
        <taxon>Actinopterygii</taxon>
        <taxon>Neopterygii</taxon>
        <taxon>Teleostei</taxon>
        <taxon>Neoteleostei</taxon>
        <taxon>Acanthomorphata</taxon>
        <taxon>Eupercaria</taxon>
        <taxon>Tetraodontiformes</taxon>
        <taxon>Tetradontoidea</taxon>
        <taxon>Tetraodontidae</taxon>
        <taxon>Tetraodon</taxon>
    </lineage>
</organism>
<comment type="caution">
    <text evidence="1">The sequence shown here is derived from an EMBL/GenBank/DDBJ whole genome shotgun (WGS) entry which is preliminary data.</text>
</comment>
<reference evidence="1" key="1">
    <citation type="journal article" date="2004" name="Nature">
        <title>Genome duplication in the teleost fish Tetraodon nigroviridis reveals the early vertebrate proto-karyotype.</title>
        <authorList>
            <person name="Jaillon O."/>
            <person name="Aury J.-M."/>
            <person name="Brunet F."/>
            <person name="Petit J.-L."/>
            <person name="Stange-Thomann N."/>
            <person name="Mauceli E."/>
            <person name="Bouneau L."/>
            <person name="Fischer C."/>
            <person name="Ozouf-Costaz C."/>
            <person name="Bernot A."/>
            <person name="Nicaud S."/>
            <person name="Jaffe D."/>
            <person name="Fisher S."/>
            <person name="Lutfalla G."/>
            <person name="Dossat C."/>
            <person name="Segurens B."/>
            <person name="Dasilva C."/>
            <person name="Salanoubat M."/>
            <person name="Levy M."/>
            <person name="Boudet N."/>
            <person name="Castellano S."/>
            <person name="Anthouard V."/>
            <person name="Jubin C."/>
            <person name="Castelli V."/>
            <person name="Katinka M."/>
            <person name="Vacherie B."/>
            <person name="Biemont C."/>
            <person name="Skalli Z."/>
            <person name="Cattolico L."/>
            <person name="Poulain J."/>
            <person name="De Berardinis V."/>
            <person name="Cruaud C."/>
            <person name="Duprat S."/>
            <person name="Brottier P."/>
            <person name="Coutanceau J.-P."/>
            <person name="Gouzy J."/>
            <person name="Parra G."/>
            <person name="Lardier G."/>
            <person name="Chapple C."/>
            <person name="McKernan K.J."/>
            <person name="McEwan P."/>
            <person name="Bosak S."/>
            <person name="Kellis M."/>
            <person name="Volff J.-N."/>
            <person name="Guigo R."/>
            <person name="Zody M.C."/>
            <person name="Mesirov J."/>
            <person name="Lindblad-Toh K."/>
            <person name="Birren B."/>
            <person name="Nusbaum C."/>
            <person name="Kahn D."/>
            <person name="Robinson-Rechavi M."/>
            <person name="Laudet V."/>
            <person name="Schachter V."/>
            <person name="Quetier F."/>
            <person name="Saurin W."/>
            <person name="Scarpelli C."/>
            <person name="Wincker P."/>
            <person name="Lander E.S."/>
            <person name="Weissenbach J."/>
            <person name="Roest Crollius H."/>
        </authorList>
    </citation>
    <scope>NUCLEOTIDE SEQUENCE [LARGE SCALE GENOMIC DNA]</scope>
</reference>
<feature type="non-terminal residue" evidence="1">
    <location>
        <position position="1"/>
    </location>
</feature>